<dbReference type="SUPFAM" id="SSF52540">
    <property type="entry name" value="P-loop containing nucleoside triphosphate hydrolases"/>
    <property type="match status" value="1"/>
</dbReference>
<evidence type="ECO:0000313" key="4">
    <source>
        <dbReference type="Proteomes" id="UP000267096"/>
    </source>
</evidence>
<dbReference type="InterPro" id="IPR027417">
    <property type="entry name" value="P-loop_NTPase"/>
</dbReference>
<proteinExistence type="predicted"/>
<dbReference type="OrthoDB" id="506431at2759"/>
<keyword evidence="1" id="KW-0808">Transferase</keyword>
<dbReference type="Proteomes" id="UP000267096">
    <property type="component" value="Unassembled WGS sequence"/>
</dbReference>
<evidence type="ECO:0000313" key="3">
    <source>
        <dbReference type="EMBL" id="VDK29426.1"/>
    </source>
</evidence>
<accession>A0A0M3JJF0</accession>
<evidence type="ECO:0000256" key="1">
    <source>
        <dbReference type="ARBA" id="ARBA00022679"/>
    </source>
</evidence>
<evidence type="ECO:0000259" key="2">
    <source>
        <dbReference type="Pfam" id="PF01583"/>
    </source>
</evidence>
<keyword evidence="4" id="KW-1185">Reference proteome</keyword>
<protein>
    <submittedName>
        <fullName evidence="5">Adenylyl-sulfate kinase</fullName>
    </submittedName>
</protein>
<reference evidence="3 4" key="2">
    <citation type="submission" date="2018-11" db="EMBL/GenBank/DDBJ databases">
        <authorList>
            <consortium name="Pathogen Informatics"/>
        </authorList>
    </citation>
    <scope>NUCLEOTIDE SEQUENCE [LARGE SCALE GENOMIC DNA]</scope>
</reference>
<feature type="domain" description="APS kinase" evidence="2">
    <location>
        <begin position="38"/>
        <end position="65"/>
    </location>
</feature>
<dbReference type="EMBL" id="UYRR01018432">
    <property type="protein sequence ID" value="VDK29426.1"/>
    <property type="molecule type" value="Genomic_DNA"/>
</dbReference>
<dbReference type="WBParaSite" id="ASIM_0000776901-mRNA-1">
    <property type="protein sequence ID" value="ASIM_0000776901-mRNA-1"/>
    <property type="gene ID" value="ASIM_0000776901"/>
</dbReference>
<dbReference type="Pfam" id="PF01583">
    <property type="entry name" value="APS_kinase"/>
    <property type="match status" value="1"/>
</dbReference>
<name>A0A0M3JJF0_ANISI</name>
<reference evidence="5" key="1">
    <citation type="submission" date="2017-02" db="UniProtKB">
        <authorList>
            <consortium name="WormBaseParasite"/>
        </authorList>
    </citation>
    <scope>IDENTIFICATION</scope>
</reference>
<evidence type="ECO:0000313" key="5">
    <source>
        <dbReference type="WBParaSite" id="ASIM_0000776901-mRNA-1"/>
    </source>
</evidence>
<dbReference type="Gene3D" id="3.40.50.300">
    <property type="entry name" value="P-loop containing nucleotide triphosphate hydrolases"/>
    <property type="match status" value="1"/>
</dbReference>
<gene>
    <name evidence="3" type="ORF">ASIM_LOCUS7538</name>
</gene>
<organism evidence="5">
    <name type="scientific">Anisakis simplex</name>
    <name type="common">Herring worm</name>
    <dbReference type="NCBI Taxonomy" id="6269"/>
    <lineage>
        <taxon>Eukaryota</taxon>
        <taxon>Metazoa</taxon>
        <taxon>Ecdysozoa</taxon>
        <taxon>Nematoda</taxon>
        <taxon>Chromadorea</taxon>
        <taxon>Rhabditida</taxon>
        <taxon>Spirurina</taxon>
        <taxon>Ascaridomorpha</taxon>
        <taxon>Ascaridoidea</taxon>
        <taxon>Anisakidae</taxon>
        <taxon>Anisakis</taxon>
        <taxon>Anisakis simplex complex</taxon>
    </lineage>
</organism>
<sequence length="72" mass="8009">MKVMVYGSTSGATNVTYQPHKVNRDERSVILGQYRGFRGCTIWLTGLSGAGKTTIAFGVEQALTRVRFWLLL</sequence>
<dbReference type="AlphaFoldDB" id="A0A0M3JJF0"/>
<dbReference type="InterPro" id="IPR059117">
    <property type="entry name" value="APS_kinase_dom"/>
</dbReference>